<keyword evidence="1" id="KW-0472">Membrane</keyword>
<accession>A0ABM0M1X1</accession>
<feature type="transmembrane region" description="Helical" evidence="1">
    <location>
        <begin position="6"/>
        <end position="23"/>
    </location>
</feature>
<keyword evidence="1" id="KW-1133">Transmembrane helix</keyword>
<gene>
    <name evidence="4" type="primary">LOC102810156</name>
</gene>
<evidence type="ECO:0000256" key="1">
    <source>
        <dbReference type="SAM" id="Phobius"/>
    </source>
</evidence>
<name>A0ABM0M1X1_SACKO</name>
<dbReference type="InterPro" id="IPR006342">
    <property type="entry name" value="FkbM_mtfrase"/>
</dbReference>
<dbReference type="GeneID" id="102810156"/>
<sequence length="209" mass="24430">MRSFVYISLVLMVATIVFCVKFLQVSEKSFTKKSSEKSTVYIDVGANRGDTLRLFYKERMKSTNQKEFKIPYEYDPTEWKVFAFEADPIHSNELLELRKKYHFQLYNETAVWINTDGITLYPDRQAETKGYWGSSISKTKKDVDNLSPINVKSIDFSKWLGDHVTPDDFVVMKMNIEGAEFESRLENPEIDQKVLEPFCAVDILYQNNR</sequence>
<evidence type="ECO:0000259" key="2">
    <source>
        <dbReference type="Pfam" id="PF05050"/>
    </source>
</evidence>
<feature type="domain" description="Methyltransferase FkbM" evidence="2">
    <location>
        <begin position="43"/>
        <end position="182"/>
    </location>
</feature>
<keyword evidence="3" id="KW-1185">Reference proteome</keyword>
<proteinExistence type="predicted"/>
<dbReference type="InterPro" id="IPR029063">
    <property type="entry name" value="SAM-dependent_MTases_sf"/>
</dbReference>
<organism evidence="3 4">
    <name type="scientific">Saccoglossus kowalevskii</name>
    <name type="common">Acorn worm</name>
    <dbReference type="NCBI Taxonomy" id="10224"/>
    <lineage>
        <taxon>Eukaryota</taxon>
        <taxon>Metazoa</taxon>
        <taxon>Hemichordata</taxon>
        <taxon>Enteropneusta</taxon>
        <taxon>Harrimaniidae</taxon>
        <taxon>Saccoglossus</taxon>
    </lineage>
</organism>
<dbReference type="Proteomes" id="UP000694865">
    <property type="component" value="Unplaced"/>
</dbReference>
<dbReference type="SUPFAM" id="SSF53335">
    <property type="entry name" value="S-adenosyl-L-methionine-dependent methyltransferases"/>
    <property type="match status" value="1"/>
</dbReference>
<dbReference type="Gene3D" id="3.40.50.150">
    <property type="entry name" value="Vaccinia Virus protein VP39"/>
    <property type="match status" value="1"/>
</dbReference>
<evidence type="ECO:0000313" key="3">
    <source>
        <dbReference type="Proteomes" id="UP000694865"/>
    </source>
</evidence>
<dbReference type="RefSeq" id="XP_006814012.1">
    <property type="nucleotide sequence ID" value="XM_006813949.1"/>
</dbReference>
<protein>
    <submittedName>
        <fullName evidence="4">Uncharacterized protein LOC102810156</fullName>
    </submittedName>
</protein>
<dbReference type="Pfam" id="PF05050">
    <property type="entry name" value="Methyltransf_21"/>
    <property type="match status" value="1"/>
</dbReference>
<keyword evidence="1" id="KW-0812">Transmembrane</keyword>
<evidence type="ECO:0000313" key="4">
    <source>
        <dbReference type="RefSeq" id="XP_006814012.1"/>
    </source>
</evidence>
<reference evidence="4" key="1">
    <citation type="submission" date="2025-08" db="UniProtKB">
        <authorList>
            <consortium name="RefSeq"/>
        </authorList>
    </citation>
    <scope>IDENTIFICATION</scope>
    <source>
        <tissue evidence="4">Testes</tissue>
    </source>
</reference>